<feature type="transmembrane region" description="Helical" evidence="2">
    <location>
        <begin position="206"/>
        <end position="229"/>
    </location>
</feature>
<dbReference type="InterPro" id="IPR052413">
    <property type="entry name" value="SUR7_domain"/>
</dbReference>
<dbReference type="GO" id="GO:0005886">
    <property type="term" value="C:plasma membrane"/>
    <property type="evidence" value="ECO:0007669"/>
    <property type="project" value="InterPro"/>
</dbReference>
<keyword evidence="2" id="KW-0472">Membrane</keyword>
<feature type="transmembrane region" description="Helical" evidence="2">
    <location>
        <begin position="84"/>
        <end position="104"/>
    </location>
</feature>
<gene>
    <name evidence="3" type="ORF">CA14_011965</name>
</gene>
<reference evidence="3 4" key="1">
    <citation type="submission" date="2018-07" db="EMBL/GenBank/DDBJ databases">
        <title>Identification of spontaneous genetic mutation associated with occurrence of a yellow conidial color mutant of Aspergillus flavus.</title>
        <authorList>
            <person name="Chang P.-K."/>
            <person name="Mack B.M."/>
            <person name="Scharfenstein L."/>
            <person name="Gilbert M.K."/>
        </authorList>
    </citation>
    <scope>NUCLEOTIDE SEQUENCE [LARGE SCALE GENOMIC DNA]</scope>
    <source>
        <strain evidence="3 4">CA14</strain>
    </source>
</reference>
<dbReference type="EMBL" id="QQZZ01000145">
    <property type="protein sequence ID" value="RMZ38609.1"/>
    <property type="molecule type" value="Genomic_DNA"/>
</dbReference>
<dbReference type="PANTHER" id="PTHR28019">
    <property type="entry name" value="CELL MEMBRANE PROTEIN YLR413W-RELATED"/>
    <property type="match status" value="1"/>
</dbReference>
<organism evidence="3 4">
    <name type="scientific">Aspergillus flavus</name>
    <dbReference type="NCBI Taxonomy" id="5059"/>
    <lineage>
        <taxon>Eukaryota</taxon>
        <taxon>Fungi</taxon>
        <taxon>Dikarya</taxon>
        <taxon>Ascomycota</taxon>
        <taxon>Pezizomycotina</taxon>
        <taxon>Eurotiomycetes</taxon>
        <taxon>Eurotiomycetidae</taxon>
        <taxon>Eurotiales</taxon>
        <taxon>Aspergillaceae</taxon>
        <taxon>Aspergillus</taxon>
        <taxon>Aspergillus subgen. Circumdati</taxon>
    </lineage>
</organism>
<evidence type="ECO:0000256" key="1">
    <source>
        <dbReference type="SAM" id="MobiDB-lite"/>
    </source>
</evidence>
<keyword evidence="2" id="KW-0812">Transmembrane</keyword>
<keyword evidence="2" id="KW-1133">Transmembrane helix</keyword>
<evidence type="ECO:0000313" key="4">
    <source>
        <dbReference type="Proteomes" id="UP000275480"/>
    </source>
</evidence>
<sequence length="340" mass="36987">MQPYPPGVYYIRAFLLQVVEVVPANEVPRGNVRSEHVLLQRPKYGRMSAILKNGDYRRIVSSSGLCICHDATAFTGKMVNWSNILPTLTAFIAFILGMLCLFAGTKTNLLLDTDVFTAKIYTTSISNGTGMRDFYSIYVMSYCEGFLHAENRNLTGCSHPSLLFSFNATEALTKDAGNTTSLSSLGWPSSITDDLRTFGATSQSMGIFYCIGIGLAGLAVLERLWFVIAKGPRQTVVEVSSLMLSFTMLSIPSIIATVVALQFVSLINRHGEESGVTARYGHQFLGMTWAAVGLLLVGSTVSLLTVLVDRNRSADQYEPVAEPKTVAEDSDSVASNQKGD</sequence>
<evidence type="ECO:0008006" key="5">
    <source>
        <dbReference type="Google" id="ProtNLM"/>
    </source>
</evidence>
<accession>A0AB74BVY1</accession>
<dbReference type="GO" id="GO:0051285">
    <property type="term" value="C:cell cortex of cell tip"/>
    <property type="evidence" value="ECO:0007669"/>
    <property type="project" value="TreeGrafter"/>
</dbReference>
<dbReference type="Pfam" id="PF06687">
    <property type="entry name" value="SUR7"/>
    <property type="match status" value="1"/>
</dbReference>
<dbReference type="Proteomes" id="UP000275480">
    <property type="component" value="Unassembled WGS sequence"/>
</dbReference>
<feature type="region of interest" description="Disordered" evidence="1">
    <location>
        <begin position="315"/>
        <end position="340"/>
    </location>
</feature>
<dbReference type="InterPro" id="IPR009571">
    <property type="entry name" value="SUR7/Rim9-like_fungi"/>
</dbReference>
<feature type="transmembrane region" description="Helical" evidence="2">
    <location>
        <begin position="284"/>
        <end position="308"/>
    </location>
</feature>
<name>A0AB74BVY1_ASPFL</name>
<comment type="caution">
    <text evidence="3">The sequence shown here is derived from an EMBL/GenBank/DDBJ whole genome shotgun (WGS) entry which is preliminary data.</text>
</comment>
<protein>
    <recommendedName>
        <fullName evidence="5">SUR7/PalI family-domain-containing protein</fullName>
    </recommendedName>
</protein>
<evidence type="ECO:0000313" key="3">
    <source>
        <dbReference type="EMBL" id="RMZ38609.1"/>
    </source>
</evidence>
<feature type="transmembrane region" description="Helical" evidence="2">
    <location>
        <begin position="241"/>
        <end position="264"/>
    </location>
</feature>
<dbReference type="GO" id="GO:0031505">
    <property type="term" value="P:fungal-type cell wall organization"/>
    <property type="evidence" value="ECO:0007669"/>
    <property type="project" value="TreeGrafter"/>
</dbReference>
<proteinExistence type="predicted"/>
<dbReference type="PANTHER" id="PTHR28019:SF7">
    <property type="entry name" value="SUR7 PROTEIN"/>
    <property type="match status" value="1"/>
</dbReference>
<dbReference type="AlphaFoldDB" id="A0AB74BVY1"/>
<evidence type="ECO:0000256" key="2">
    <source>
        <dbReference type="SAM" id="Phobius"/>
    </source>
</evidence>